<evidence type="ECO:0000313" key="15">
    <source>
        <dbReference type="Proteomes" id="UP000566454"/>
    </source>
</evidence>
<dbReference type="InterPro" id="IPR036872">
    <property type="entry name" value="CH_dom_sf"/>
</dbReference>
<dbReference type="SUPFAM" id="SSF52540">
    <property type="entry name" value="P-loop containing nucleoside triphosphate hydrolases"/>
    <property type="match status" value="16"/>
</dbReference>
<organism evidence="14 15">
    <name type="scientific">Prunella himalayana</name>
    <dbReference type="NCBI Taxonomy" id="670356"/>
    <lineage>
        <taxon>Eukaryota</taxon>
        <taxon>Metazoa</taxon>
        <taxon>Chordata</taxon>
        <taxon>Craniata</taxon>
        <taxon>Vertebrata</taxon>
        <taxon>Euteleostomi</taxon>
        <taxon>Archelosauria</taxon>
        <taxon>Archosauria</taxon>
        <taxon>Dinosauria</taxon>
        <taxon>Saurischia</taxon>
        <taxon>Theropoda</taxon>
        <taxon>Coelurosauria</taxon>
        <taxon>Aves</taxon>
        <taxon>Neognathae</taxon>
        <taxon>Neoaves</taxon>
        <taxon>Telluraves</taxon>
        <taxon>Australaves</taxon>
        <taxon>Passeriformes</taxon>
        <taxon>Passeroidea</taxon>
        <taxon>Prunellidae</taxon>
        <taxon>Prunella</taxon>
    </lineage>
</organism>
<evidence type="ECO:0000256" key="3">
    <source>
        <dbReference type="ARBA" id="ARBA00022490"/>
    </source>
</evidence>
<evidence type="ECO:0000256" key="2">
    <source>
        <dbReference type="ARBA" id="ARBA00004496"/>
    </source>
</evidence>
<dbReference type="PROSITE" id="PS50021">
    <property type="entry name" value="CH"/>
    <property type="match status" value="2"/>
</dbReference>
<dbReference type="GO" id="GO:0005737">
    <property type="term" value="C:cytoplasm"/>
    <property type="evidence" value="ECO:0007669"/>
    <property type="project" value="UniProtKB-SubCell"/>
</dbReference>
<sequence length="3371" mass="393232">KPGRRRWAPRGGEEDADEDPAVLVLSYFFRPPFVSFGRLRVGASRTRLLGIDNPNEDDAEVVIDRFPDRGFSIEPQRFFVEAGQRIFVSITWTPLEEGKIRELVTFVVNDVVKHQAVLLGAAEQPPKKKKSLWDTLKKKNFSGTSAVKVKTSTLEIKNVNKTFQVSQKVDRLRSPLQSCENQNTVQSSASQGNDPDGGSENQLPPSPIAPVPEEHGNTVHTPLALRRSTAFGDLAASGNKELLPETDICNINKCVTEHNQLQPESASSSAGLAQLPISSDGEVLNFTLSPVSTPEHSASVPVLSTRRILSPDAFVNDNYQVDIDVIEQPIPILSPDQFLKDTLSDKPSKTPKPEPALISSTTETYVVKRFLPSKWKKDGGVETETHVHIEHNLNEVSELHNVKSQAFDCDKPKEDHCSFPSAEELQADNPSQRERTKKRPILSGTVIKSKRGAAEETRAETCQPKSKKCLNKAIIGCANVVPGHMEAKTSKHLPVTAPVSSENKCHNDKVNSSTGSTSLCRKRKSETFVGNKVTAPVHVEEVERKRALTSNTDNQTHMTRGPSAFKPTSGERVGQRKKAGSSLQKASKATKRISKPVPGLAQSHLTFVKPLKTVIPRHPMPFAAKNMFYDERWKEKQQRGFTWWLNFVLTPDDFNVKTNISQVNAAALILGEENHHKRSLPKAPTKDEASLKAYTARRKLNRLRREACRLFTSETMVRAIQKLELEIETRRLLVRRDRHLWKDIGERQKVLNWLLSYNPLWLRIGLETIYGELIALESNSDVMGLAIFILNRLLWNPDIAAEYRHPVVPHLYREGHEEALSKFTLKKLLLLVCFLDCAKRSRMIDHDPCLFCKDAEFKASKDLLLAFSRDFLSGEGDLSRHLGFLGLPVSHVQTPLDEFDFAVTNLAVDLQCGIRLVRTVELLTKNWSLSKQLRVPAISRLQKMHNVDIVLNVLKERGVHLKDETGASIDSRDIVDRHRERTLALLWKIVFAFQVDVFLNVEHLKEEIEFLKNTYKTKALLGAIKTFPNYFGVQEDSSNFSSQTYSENVKLLMAWVNAVCRFYNIKVENFTVCFSDGRVLCHLIHHYHPCYMPLESVCQRTTQTVECSKTVTVGLNSSSSSESDTSLNAVEETFDQTVTPSVLYKELLDNEKQNFQLINAAVSDLGGIPAMIHHADMSNTIPDEKVVITYLSFLCSRLLDLRQETRAARLIQAAWRKYRLKKELKLSQERDRAARIIQKSAMNFLARRRILRRENAAIFIQKHWRGYLARMTLFNLKKAKLEEARNKSATVIQAYWRRYSARRRFLQLRHCVIFVQARIRMVKSVAAYKQIVWATVTIQRHLRAAKLAKIDRQRYQILKSSALTIQSAFRRWRKYKIQQKIKAALVIQSYFRKWQSSKLAKRRRAALVIQSWYRMHRDLKQYLHVKQNVIKIQAWYRCQLARRVYQEHRARIVTIQQYYRAYKLGKSERESYLQKRAAVIVLQAAFRGMKARELYRQAKAACVIQSLWRMKREKQRFLQLKKSVTTLQSHVRKYQQVKRYKEIKNAASVIQTRYRAHMAAKKAAAAFQRVRLAAIVLQSAYRGMQARRQACILRSVIKIQSSFRAYVARKRFKSLRDATVKIQALAKMRQVRQRYCALREATLYVQRRYRSQRHALQCKEDYRKLKRGCIRIQALVRGYLVRKQIKRWREAAILLQACYRMKRDRQRYLSIYSAATVIQQRYRACKKTQCHRQEFLQVRKAAVCLQAAYRGYKTRKKLKLECRAAIKIQTAFRAHVARVKHKAMVQASIVIQRWYRNCKGGKRQRLNFLMTRAAVLSLQAAFRGWRVRKQIQRQHVAATKIQSTFRKFMAVKKFRLVRHAVLTIQRHYRAKVLGQRQRQEYIQLLNAAVSLQALWRGKAVRKMIQKKHHLATIIQSYYRMHINQLKYKKLRQATLVIQKYYRAYCMKKTQRAVYLKTKAAVLVLQSAYRGMTVRRQLNQLNRAATTIQAAFKSYLVKKEYERLRSAAIAIQRRYRAVTRAKRQRQRYLSLKRVTVQVQAIYRGVRVRRQLQCMHQAAVCIQATFKMYCMSIKYQSMRTAAIRIQRQYRAFCLGKAQRKKYLELKRSVIILQAACRGMKVRQDLKTMHQSAAIIQSYYRMHKQHRDFRKLLLATRQIQQWFRACKERDAQVHNYMTMKNAVLHIQAAFRGMKTRRLLRTMNESAVIIQRRFRTFLERKRFLSMKSAAVVIQRKYRATKLANIQRQKYLALLNATVIIQSAYRGFVVRKKLQQMHQAATVIQAMLRMHKIYTSYQALRLASVIIQQRYRAYREGKHEREKYLKLYNSVLVLQAAYRGMKTRCFLKRQREAALTIQRNYRMYRQYCHYKRVQWAAQLIQRRYRAHRLRKIAVEHYTSLKKAATCIQRAFRDMRVRKQQREMQRAAIVVQKNFKAFRERQRYLSLKAATLVFQRRYRALVLARQHALEYHSLRRAAIHMQAVYRGVRVRRSLKHMHSAASTIQAAYRMLRDRRAYQNMRIAAVLIQNYYRSYLKGKNQRKKYLTMKNSVLVIQAAYRGMRARQELRLLHVSAVVIQSSYRMYVQRRCYKQLCWAATVTQQRFRAKMAREAAMRNYAETRKAVICLQAAFRARKARQLYKANVAARRIQSFVRMRVERRRFLAQKSAAVTIQSVFRGQRARARCALLRSSAVAVQRWYRSCLRARAQRAQYLAQRQATVVIQSAFRAMKARKTARRLRAARKIQSFLQMAVQRRKYIQLRAAAVTLQSYYLMHKCKSQYTSYRRAAVVLQRHYRSHLAVKHQRTAYLETRRNIVLVQATVRGYLQRKRFHKVKESTIKIQAAYRGYKARQWVGKMRAARVIQAWFRGHKARKEYVSVLRATLVIQRHFRAKQLRTRFLEMKSCALTIQRVWRATCAARRLRQQFLQTRSAAVKIQLAYRQYRARRLLRQVSAAVIIQKHLRAWQEGRLQFMKYNKTRRAVIKLQAFIRGYLVRKKISEEKQKKRLLYFTAAAYHHISAIKIQRAYRIHLTLKLAQTQISSVIIIQSWFRAQAQRRRFLRDLRRVVGLQRAVRRWLDRRNAAAALIQRNARAFLACRRRRRLALGIIKFQALWRGYSWRKMTDTAKTRALRRSLEKANEKSREENKLGNRTAIAIDHLLKYKHLSYILAALKHLEVATRLSPLCCENMAQSRAIFSIFLLIRSCNRSVPCMDVIRYSVQVLLNVSKYERTTRAVYEAENSIDTLLDLLQMYRGKAGDKVSEKGGSIFTKTCCLLAILSKDSKRALEIRGMPRTVSCIQSLYKLTARKHRMDAERTLVKQKTNTALGGSSSVPVTPLRIKTVSRIKPDWVLRKDNMHEVVDPLQAIVMVMDTLGIACY</sequence>
<dbReference type="InterPro" id="IPR027417">
    <property type="entry name" value="P-loop_NTPase"/>
</dbReference>
<keyword evidence="4" id="KW-0597">Phosphoprotein</keyword>
<evidence type="ECO:0000256" key="8">
    <source>
        <dbReference type="ARBA" id="ARBA00022860"/>
    </source>
</evidence>
<dbReference type="PANTHER" id="PTHR22706">
    <property type="entry name" value="ASSEMBLY FACTOR FOR SPINDLE MICROTUBULES"/>
    <property type="match status" value="1"/>
</dbReference>
<dbReference type="GO" id="GO:0051301">
    <property type="term" value="P:cell division"/>
    <property type="evidence" value="ECO:0007669"/>
    <property type="project" value="UniProtKB-KW"/>
</dbReference>
<feature type="domain" description="Calponin-homology (CH)" evidence="13">
    <location>
        <begin position="858"/>
        <end position="994"/>
    </location>
</feature>
<dbReference type="Pfam" id="PF00612">
    <property type="entry name" value="IQ"/>
    <property type="match status" value="37"/>
</dbReference>
<dbReference type="CDD" id="cd21223">
    <property type="entry name" value="CH_ASPM_rpt1"/>
    <property type="match status" value="1"/>
</dbReference>
<dbReference type="SMART" id="SM00033">
    <property type="entry name" value="CH"/>
    <property type="match status" value="2"/>
</dbReference>
<dbReference type="CDD" id="cd21224">
    <property type="entry name" value="CH_ASPM_rpt2"/>
    <property type="match status" value="1"/>
</dbReference>
<reference evidence="14 15" key="1">
    <citation type="submission" date="2019-09" db="EMBL/GenBank/DDBJ databases">
        <title>Bird 10,000 Genomes (B10K) Project - Family phase.</title>
        <authorList>
            <person name="Zhang G."/>
        </authorList>
    </citation>
    <scope>NUCLEOTIDE SEQUENCE [LARGE SCALE GENOMIC DNA]</scope>
    <source>
        <strain evidence="14">B10K-DU-013-18</strain>
        <tissue evidence="14">Muscle</tissue>
    </source>
</reference>
<dbReference type="FunFam" id="2.60.40.10:FF:001429">
    <property type="entry name" value="Abnormal spindle-like microcephaly-associated protein homolog"/>
    <property type="match status" value="1"/>
</dbReference>
<comment type="subcellular location">
    <subcellularLocation>
        <location evidence="2">Cytoplasm</location>
    </subcellularLocation>
    <subcellularLocation>
        <location evidence="1">Nucleus</location>
    </subcellularLocation>
</comment>
<dbReference type="Pfam" id="PF15780">
    <property type="entry name" value="ASH"/>
    <property type="match status" value="1"/>
</dbReference>
<dbReference type="GO" id="GO:0005634">
    <property type="term" value="C:nucleus"/>
    <property type="evidence" value="ECO:0007669"/>
    <property type="project" value="UniProtKB-SubCell"/>
</dbReference>
<feature type="non-terminal residue" evidence="14">
    <location>
        <position position="1"/>
    </location>
</feature>
<feature type="compositionally biased region" description="Polar residues" evidence="12">
    <location>
        <begin position="175"/>
        <end position="203"/>
    </location>
</feature>
<dbReference type="FunFam" id="1.20.5.190:FF:000009">
    <property type="entry name" value="Abnormal spindle-like microcephaly-associated protein homolog"/>
    <property type="match status" value="4"/>
</dbReference>
<keyword evidence="11" id="KW-0131">Cell cycle</keyword>
<dbReference type="InterPro" id="IPR013783">
    <property type="entry name" value="Ig-like_fold"/>
</dbReference>
<dbReference type="InterPro" id="IPR001715">
    <property type="entry name" value="CH_dom"/>
</dbReference>
<keyword evidence="3" id="KW-0963">Cytoplasm</keyword>
<evidence type="ECO:0000256" key="7">
    <source>
        <dbReference type="ARBA" id="ARBA00022776"/>
    </source>
</evidence>
<feature type="region of interest" description="Disordered" evidence="12">
    <location>
        <begin position="546"/>
        <end position="596"/>
    </location>
</feature>
<keyword evidence="9" id="KW-0175">Coiled coil</keyword>
<dbReference type="SMART" id="SM00015">
    <property type="entry name" value="IQ"/>
    <property type="match status" value="68"/>
</dbReference>
<evidence type="ECO:0000256" key="10">
    <source>
        <dbReference type="ARBA" id="ARBA00023242"/>
    </source>
</evidence>
<feature type="domain" description="Calponin-homology (CH)" evidence="13">
    <location>
        <begin position="1046"/>
        <end position="1199"/>
    </location>
</feature>
<evidence type="ECO:0000256" key="6">
    <source>
        <dbReference type="ARBA" id="ARBA00022737"/>
    </source>
</evidence>
<dbReference type="Proteomes" id="UP000566454">
    <property type="component" value="Unassembled WGS sequence"/>
</dbReference>
<evidence type="ECO:0000256" key="4">
    <source>
        <dbReference type="ARBA" id="ARBA00022553"/>
    </source>
</evidence>
<evidence type="ECO:0000256" key="11">
    <source>
        <dbReference type="ARBA" id="ARBA00023306"/>
    </source>
</evidence>
<dbReference type="Gene3D" id="1.20.5.190">
    <property type="match status" value="32"/>
</dbReference>
<dbReference type="FunFam" id="1.20.5.190:FF:000008">
    <property type="entry name" value="Abnormal spindle-like microcephaly-associated protein homolog"/>
    <property type="match status" value="6"/>
</dbReference>
<dbReference type="OrthoDB" id="2148418at2759"/>
<dbReference type="FunFam" id="1.20.5.190:FF:000030">
    <property type="entry name" value="Abnormal spindle-like microcephaly-associated protein homolog"/>
    <property type="match status" value="1"/>
</dbReference>
<evidence type="ECO:0000256" key="12">
    <source>
        <dbReference type="SAM" id="MobiDB-lite"/>
    </source>
</evidence>
<evidence type="ECO:0000313" key="14">
    <source>
        <dbReference type="EMBL" id="NWT66615.1"/>
    </source>
</evidence>
<feature type="region of interest" description="Disordered" evidence="12">
    <location>
        <begin position="174"/>
        <end position="217"/>
    </location>
</feature>
<dbReference type="InterPro" id="IPR051185">
    <property type="entry name" value="ASPM"/>
</dbReference>
<evidence type="ECO:0000259" key="13">
    <source>
        <dbReference type="PROSITE" id="PS50021"/>
    </source>
</evidence>
<dbReference type="EMBL" id="VYZK01000076">
    <property type="protein sequence ID" value="NWT66615.1"/>
    <property type="molecule type" value="Genomic_DNA"/>
</dbReference>
<feature type="non-terminal residue" evidence="14">
    <location>
        <position position="3371"/>
    </location>
</feature>
<keyword evidence="6" id="KW-0677">Repeat</keyword>
<dbReference type="GO" id="GO:0005516">
    <property type="term" value="F:calmodulin binding"/>
    <property type="evidence" value="ECO:0007669"/>
    <property type="project" value="UniProtKB-KW"/>
</dbReference>
<keyword evidence="15" id="KW-1185">Reference proteome</keyword>
<keyword evidence="5" id="KW-0132">Cell division</keyword>
<evidence type="ECO:0000256" key="9">
    <source>
        <dbReference type="ARBA" id="ARBA00023054"/>
    </source>
</evidence>
<proteinExistence type="predicted"/>
<name>A0A7K5QH24_9PASE</name>
<dbReference type="Gene3D" id="2.60.40.10">
    <property type="entry name" value="Immunoglobulins"/>
    <property type="match status" value="1"/>
</dbReference>
<keyword evidence="7" id="KW-0498">Mitosis</keyword>
<dbReference type="FunFam" id="1.10.418.10:FF:000051">
    <property type="entry name" value="Abnormal spindle-like microcephaly-associated protein homolog"/>
    <property type="match status" value="1"/>
</dbReference>
<dbReference type="PANTHER" id="PTHR22706:SF1">
    <property type="entry name" value="ASSEMBLY FACTOR FOR SPINDLE MICROTUBULES"/>
    <property type="match status" value="1"/>
</dbReference>
<dbReference type="GO" id="GO:0051295">
    <property type="term" value="P:establishment of meiotic spindle localization"/>
    <property type="evidence" value="ECO:0007669"/>
    <property type="project" value="TreeGrafter"/>
</dbReference>
<evidence type="ECO:0000256" key="1">
    <source>
        <dbReference type="ARBA" id="ARBA00004123"/>
    </source>
</evidence>
<keyword evidence="8" id="KW-0112">Calmodulin-binding</keyword>
<protein>
    <submittedName>
        <fullName evidence="14">ASPM protein</fullName>
    </submittedName>
</protein>
<dbReference type="GO" id="GO:0000278">
    <property type="term" value="P:mitotic cell cycle"/>
    <property type="evidence" value="ECO:0007669"/>
    <property type="project" value="TreeGrafter"/>
</dbReference>
<dbReference type="GO" id="GO:0007051">
    <property type="term" value="P:spindle organization"/>
    <property type="evidence" value="ECO:0007669"/>
    <property type="project" value="TreeGrafter"/>
</dbReference>
<feature type="region of interest" description="Disordered" evidence="12">
    <location>
        <begin position="498"/>
        <end position="518"/>
    </location>
</feature>
<comment type="caution">
    <text evidence="14">The sequence shown here is derived from an EMBL/GenBank/DDBJ whole genome shotgun (WGS) entry which is preliminary data.</text>
</comment>
<dbReference type="InterPro" id="IPR000048">
    <property type="entry name" value="IQ_motif_EF-hand-BS"/>
</dbReference>
<dbReference type="SUPFAM" id="SSF47576">
    <property type="entry name" value="Calponin-homology domain, CH-domain"/>
    <property type="match status" value="1"/>
</dbReference>
<keyword evidence="10" id="KW-0539">Nucleus</keyword>
<dbReference type="CDD" id="cd23767">
    <property type="entry name" value="IQCD"/>
    <property type="match status" value="2"/>
</dbReference>
<gene>
    <name evidence="14" type="primary">Aspm</name>
    <name evidence="14" type="ORF">PRUHIM_R13732</name>
</gene>
<accession>A0A7K5QH24</accession>
<dbReference type="PROSITE" id="PS50096">
    <property type="entry name" value="IQ"/>
    <property type="match status" value="43"/>
</dbReference>
<feature type="compositionally biased region" description="Polar residues" evidence="12">
    <location>
        <begin position="548"/>
        <end position="558"/>
    </location>
</feature>
<dbReference type="InterPro" id="IPR031549">
    <property type="entry name" value="ASH"/>
</dbReference>
<evidence type="ECO:0000256" key="5">
    <source>
        <dbReference type="ARBA" id="ARBA00022618"/>
    </source>
</evidence>
<dbReference type="Gene3D" id="1.10.418.10">
    <property type="entry name" value="Calponin-like domain"/>
    <property type="match status" value="2"/>
</dbReference>
<dbReference type="Pfam" id="PF00307">
    <property type="entry name" value="CH"/>
    <property type="match status" value="1"/>
</dbReference>
<dbReference type="GO" id="GO:0000922">
    <property type="term" value="C:spindle pole"/>
    <property type="evidence" value="ECO:0007669"/>
    <property type="project" value="TreeGrafter"/>
</dbReference>